<dbReference type="GO" id="GO:0003676">
    <property type="term" value="F:nucleic acid binding"/>
    <property type="evidence" value="ECO:0007669"/>
    <property type="project" value="InterPro"/>
</dbReference>
<name>A0A5D4JI96_9ACTN</name>
<evidence type="ECO:0008006" key="3">
    <source>
        <dbReference type="Google" id="ProtNLM"/>
    </source>
</evidence>
<organism evidence="1 2">
    <name type="scientific">Streptomyces parvus</name>
    <dbReference type="NCBI Taxonomy" id="66428"/>
    <lineage>
        <taxon>Bacteria</taxon>
        <taxon>Bacillati</taxon>
        <taxon>Actinomycetota</taxon>
        <taxon>Actinomycetes</taxon>
        <taxon>Kitasatosporales</taxon>
        <taxon>Streptomycetaceae</taxon>
        <taxon>Streptomyces</taxon>
    </lineage>
</organism>
<sequence>MPSFQRRKAIGDAHEKRVTQELNRRGWHVSPWGQGVMGEPVRLALHHTTSSLRWTPDLIAAQGRQVVLIDCKSRMTSQTSRRHAIERAAVTAHLQLVAWTQLPLYYVFDNLDLLTPHDALGLGQEGPRTTAGSGTPYLLVPATRASAFDDVFGAPDGLMAA</sequence>
<dbReference type="RefSeq" id="WP_109200579.1">
    <property type="nucleotide sequence ID" value="NZ_VSZQ01000083.1"/>
</dbReference>
<dbReference type="InterPro" id="IPR011856">
    <property type="entry name" value="tRNA_endonuc-like_dom_sf"/>
</dbReference>
<evidence type="ECO:0000313" key="2">
    <source>
        <dbReference type="Proteomes" id="UP000323242"/>
    </source>
</evidence>
<dbReference type="EMBL" id="VSZQ01000083">
    <property type="protein sequence ID" value="TYR63393.1"/>
    <property type="molecule type" value="Genomic_DNA"/>
</dbReference>
<dbReference type="AlphaFoldDB" id="A0A5D4JI96"/>
<dbReference type="SUPFAM" id="SSF52980">
    <property type="entry name" value="Restriction endonuclease-like"/>
    <property type="match status" value="1"/>
</dbReference>
<reference evidence="1 2" key="1">
    <citation type="submission" date="2019-08" db="EMBL/GenBank/DDBJ databases">
        <title>Draft genome for granaticin producer strain Streptomyces parvus C05.</title>
        <authorList>
            <person name="Gonzalez-Pimentel J.L."/>
        </authorList>
    </citation>
    <scope>NUCLEOTIDE SEQUENCE [LARGE SCALE GENOMIC DNA]</scope>
    <source>
        <strain evidence="1 2">C05</strain>
    </source>
</reference>
<keyword evidence="2" id="KW-1185">Reference proteome</keyword>
<gene>
    <name evidence="1" type="ORF">FY004_17050</name>
</gene>
<dbReference type="InterPro" id="IPR011335">
    <property type="entry name" value="Restrct_endonuc-II-like"/>
</dbReference>
<evidence type="ECO:0000313" key="1">
    <source>
        <dbReference type="EMBL" id="TYR63393.1"/>
    </source>
</evidence>
<dbReference type="Proteomes" id="UP000323242">
    <property type="component" value="Unassembled WGS sequence"/>
</dbReference>
<protein>
    <recommendedName>
        <fullName evidence="3">Holliday junction resolvase</fullName>
    </recommendedName>
</protein>
<accession>A0A5D4JI96</accession>
<dbReference type="Gene3D" id="3.40.1350.10">
    <property type="match status" value="1"/>
</dbReference>
<comment type="caution">
    <text evidence="1">The sequence shown here is derived from an EMBL/GenBank/DDBJ whole genome shotgun (WGS) entry which is preliminary data.</text>
</comment>
<proteinExistence type="predicted"/>